<dbReference type="InterPro" id="IPR006094">
    <property type="entry name" value="Oxid_FAD_bind_N"/>
</dbReference>
<dbReference type="InterPro" id="IPR036318">
    <property type="entry name" value="FAD-bd_PCMH-like_sf"/>
</dbReference>
<dbReference type="EMBL" id="JABEZX010000005">
    <property type="protein sequence ID" value="MBA0556362.1"/>
    <property type="molecule type" value="Genomic_DNA"/>
</dbReference>
<proteinExistence type="predicted"/>
<protein>
    <recommendedName>
        <fullName evidence="2">FAD linked oxidase N-terminal domain-containing protein</fullName>
    </recommendedName>
</protein>
<dbReference type="Gene3D" id="3.30.465.10">
    <property type="match status" value="1"/>
</dbReference>
<reference evidence="3 4" key="1">
    <citation type="journal article" date="2019" name="Genome Biol. Evol.">
        <title>Insights into the evolution of the New World diploid cottons (Gossypium, subgenus Houzingenia) based on genome sequencing.</title>
        <authorList>
            <person name="Grover C.E."/>
            <person name="Arick M.A. 2nd"/>
            <person name="Thrash A."/>
            <person name="Conover J.L."/>
            <person name="Sanders W.S."/>
            <person name="Peterson D.G."/>
            <person name="Frelichowski J.E."/>
            <person name="Scheffler J.A."/>
            <person name="Scheffler B.E."/>
            <person name="Wendel J.F."/>
        </authorList>
    </citation>
    <scope>NUCLEOTIDE SEQUENCE [LARGE SCALE GENOMIC DNA]</scope>
    <source>
        <strain evidence="3">157</strain>
        <tissue evidence="3">Leaf</tissue>
    </source>
</reference>
<keyword evidence="4" id="KW-1185">Reference proteome</keyword>
<sequence>MRNVDYKRARHFQVDLSAFRDILEINKEQMIARVEPVVTKGQITRITVPMNLSLAVVADLDDLTIFGLINGNGIAGNSHIYGLFSYTVVAYEKVLAVPLLELQTMMNILISSILSLGLKEFFAGAEGVPDPKNVNFNF</sequence>
<dbReference type="InterPro" id="IPR040165">
    <property type="entry name" value="Diminuto-like"/>
</dbReference>
<comment type="caution">
    <text evidence="3">The sequence shown here is derived from an EMBL/GenBank/DDBJ whole genome shotgun (WGS) entry which is preliminary data.</text>
</comment>
<accession>A0A7J8LVM4</accession>
<dbReference type="GO" id="GO:0008202">
    <property type="term" value="P:steroid metabolic process"/>
    <property type="evidence" value="ECO:0007669"/>
    <property type="project" value="TreeGrafter"/>
</dbReference>
<dbReference type="GO" id="GO:0016628">
    <property type="term" value="F:oxidoreductase activity, acting on the CH-CH group of donors, NAD or NADP as acceptor"/>
    <property type="evidence" value="ECO:0007669"/>
    <property type="project" value="TreeGrafter"/>
</dbReference>
<evidence type="ECO:0000259" key="2">
    <source>
        <dbReference type="Pfam" id="PF01565"/>
    </source>
</evidence>
<dbReference type="PANTHER" id="PTHR10801">
    <property type="entry name" value="24-DEHYDROCHOLESTEROL REDUCTASE"/>
    <property type="match status" value="1"/>
</dbReference>
<dbReference type="Pfam" id="PF01565">
    <property type="entry name" value="FAD_binding_4"/>
    <property type="match status" value="1"/>
</dbReference>
<dbReference type="GO" id="GO:0050660">
    <property type="term" value="F:flavin adenine dinucleotide binding"/>
    <property type="evidence" value="ECO:0007669"/>
    <property type="project" value="InterPro"/>
</dbReference>
<feature type="domain" description="FAD linked oxidase N-terminal" evidence="2">
    <location>
        <begin position="12"/>
        <end position="96"/>
    </location>
</feature>
<name>A0A7J8LVM4_9ROSI</name>
<evidence type="ECO:0000313" key="4">
    <source>
        <dbReference type="Proteomes" id="UP000593572"/>
    </source>
</evidence>
<keyword evidence="1" id="KW-0560">Oxidoreductase</keyword>
<gene>
    <name evidence="3" type="ORF">Golob_026468</name>
</gene>
<dbReference type="GO" id="GO:0016020">
    <property type="term" value="C:membrane"/>
    <property type="evidence" value="ECO:0007669"/>
    <property type="project" value="TreeGrafter"/>
</dbReference>
<dbReference type="PANTHER" id="PTHR10801:SF0">
    <property type="entry name" value="DELTA(24)-STEROL REDUCTASE"/>
    <property type="match status" value="1"/>
</dbReference>
<evidence type="ECO:0000256" key="1">
    <source>
        <dbReference type="ARBA" id="ARBA00023002"/>
    </source>
</evidence>
<organism evidence="3 4">
    <name type="scientific">Gossypium lobatum</name>
    <dbReference type="NCBI Taxonomy" id="34289"/>
    <lineage>
        <taxon>Eukaryota</taxon>
        <taxon>Viridiplantae</taxon>
        <taxon>Streptophyta</taxon>
        <taxon>Embryophyta</taxon>
        <taxon>Tracheophyta</taxon>
        <taxon>Spermatophyta</taxon>
        <taxon>Magnoliopsida</taxon>
        <taxon>eudicotyledons</taxon>
        <taxon>Gunneridae</taxon>
        <taxon>Pentapetalae</taxon>
        <taxon>rosids</taxon>
        <taxon>malvids</taxon>
        <taxon>Malvales</taxon>
        <taxon>Malvaceae</taxon>
        <taxon>Malvoideae</taxon>
        <taxon>Gossypium</taxon>
    </lineage>
</organism>
<dbReference type="SUPFAM" id="SSF56176">
    <property type="entry name" value="FAD-binding/transporter-associated domain-like"/>
    <property type="match status" value="1"/>
</dbReference>
<evidence type="ECO:0000313" key="3">
    <source>
        <dbReference type="EMBL" id="MBA0556362.1"/>
    </source>
</evidence>
<dbReference type="InterPro" id="IPR016169">
    <property type="entry name" value="FAD-bd_PCMH_sub2"/>
</dbReference>
<dbReference type="GO" id="GO:0005737">
    <property type="term" value="C:cytoplasm"/>
    <property type="evidence" value="ECO:0007669"/>
    <property type="project" value="TreeGrafter"/>
</dbReference>
<dbReference type="AlphaFoldDB" id="A0A7J8LVM4"/>
<dbReference type="Proteomes" id="UP000593572">
    <property type="component" value="Unassembled WGS sequence"/>
</dbReference>